<dbReference type="RefSeq" id="WP_126072379.1">
    <property type="nucleotide sequence ID" value="NZ_CP051166.1"/>
</dbReference>
<evidence type="ECO:0000313" key="2">
    <source>
        <dbReference type="Proteomes" id="UP000278085"/>
    </source>
</evidence>
<reference evidence="1 2" key="1">
    <citation type="submission" date="2018-12" db="EMBL/GenBank/DDBJ databases">
        <authorList>
            <person name="Yang E."/>
        </authorList>
    </citation>
    <scope>NUCLEOTIDE SEQUENCE [LARGE SCALE GENOMIC DNA]</scope>
    <source>
        <strain evidence="1 2">SOD</strain>
    </source>
</reference>
<sequence>MDQIEGRAHDAAAAAVVLIGKAAYSVNGVGVMQAFEMVDLLAARGAGHIAVRIAPEARTDFDRIGKLIFALARQGWQADTPDSMHWTLKPADTALAVG</sequence>
<dbReference type="AlphaFoldDB" id="A0A430HU55"/>
<organism evidence="1 2">
    <name type="scientific">Massilia atriviolacea</name>
    <dbReference type="NCBI Taxonomy" id="2495579"/>
    <lineage>
        <taxon>Bacteria</taxon>
        <taxon>Pseudomonadati</taxon>
        <taxon>Pseudomonadota</taxon>
        <taxon>Betaproteobacteria</taxon>
        <taxon>Burkholderiales</taxon>
        <taxon>Oxalobacteraceae</taxon>
        <taxon>Telluria group</taxon>
        <taxon>Massilia</taxon>
    </lineage>
</organism>
<dbReference type="Proteomes" id="UP000278085">
    <property type="component" value="Unassembled WGS sequence"/>
</dbReference>
<proteinExistence type="predicted"/>
<evidence type="ECO:0000313" key="1">
    <source>
        <dbReference type="EMBL" id="RSZ60995.1"/>
    </source>
</evidence>
<protein>
    <submittedName>
        <fullName evidence="1">Uncharacterized protein</fullName>
    </submittedName>
</protein>
<comment type="caution">
    <text evidence="1">The sequence shown here is derived from an EMBL/GenBank/DDBJ whole genome shotgun (WGS) entry which is preliminary data.</text>
</comment>
<name>A0A430HU55_9BURK</name>
<gene>
    <name evidence="1" type="ORF">EJB06_02335</name>
</gene>
<accession>A0A430HU55</accession>
<dbReference type="EMBL" id="RXLQ01000001">
    <property type="protein sequence ID" value="RSZ60995.1"/>
    <property type="molecule type" value="Genomic_DNA"/>
</dbReference>
<keyword evidence="2" id="KW-1185">Reference proteome</keyword>